<organism evidence="3 4">
    <name type="scientific">Candidatus Uhrbacteria bacterium CG22_combo_CG10-13_8_21_14_all_47_17</name>
    <dbReference type="NCBI Taxonomy" id="1975041"/>
    <lineage>
        <taxon>Bacteria</taxon>
        <taxon>Candidatus Uhriibacteriota</taxon>
    </lineage>
</organism>
<feature type="chain" id="PRO_5013943609" description="DUF4142 domain-containing protein" evidence="2">
    <location>
        <begin position="27"/>
        <end position="185"/>
    </location>
</feature>
<comment type="caution">
    <text evidence="3">The sequence shown here is derived from an EMBL/GenBank/DDBJ whole genome shotgun (WGS) entry which is preliminary data.</text>
</comment>
<proteinExistence type="predicted"/>
<evidence type="ECO:0000256" key="2">
    <source>
        <dbReference type="SAM" id="SignalP"/>
    </source>
</evidence>
<name>A0A2H0BRY3_9BACT</name>
<feature type="region of interest" description="Disordered" evidence="1">
    <location>
        <begin position="160"/>
        <end position="185"/>
    </location>
</feature>
<sequence>MNRKILYITSAALALPTLAIALAASAASPVSFSSAWAGHASALTAEQQQTLQQARGLREQGKNDEAKTLLEKAGIPKPSLGKGRGHSLMNPAIHQNRQAVHETVVNNDFAKFQELTNGTPFGDKIDAAGFAKLVQAQQLRTSGDLKGARTIMKELFPNARLGQGPHGGQRFHKPNTTNTTKEANK</sequence>
<dbReference type="Proteomes" id="UP000231581">
    <property type="component" value="Unassembled WGS sequence"/>
</dbReference>
<evidence type="ECO:0008006" key="5">
    <source>
        <dbReference type="Google" id="ProtNLM"/>
    </source>
</evidence>
<evidence type="ECO:0000313" key="3">
    <source>
        <dbReference type="EMBL" id="PIP60435.1"/>
    </source>
</evidence>
<protein>
    <recommendedName>
        <fullName evidence="5">DUF4142 domain-containing protein</fullName>
    </recommendedName>
</protein>
<keyword evidence="2" id="KW-0732">Signal</keyword>
<accession>A0A2H0BRY3</accession>
<reference evidence="3 4" key="1">
    <citation type="submission" date="2017-09" db="EMBL/GenBank/DDBJ databases">
        <title>Depth-based differentiation of microbial function through sediment-hosted aquifers and enrichment of novel symbionts in the deep terrestrial subsurface.</title>
        <authorList>
            <person name="Probst A.J."/>
            <person name="Ladd B."/>
            <person name="Jarett J.K."/>
            <person name="Geller-Mcgrath D.E."/>
            <person name="Sieber C.M."/>
            <person name="Emerson J.B."/>
            <person name="Anantharaman K."/>
            <person name="Thomas B.C."/>
            <person name="Malmstrom R."/>
            <person name="Stieglmeier M."/>
            <person name="Klingl A."/>
            <person name="Woyke T."/>
            <person name="Ryan C.M."/>
            <person name="Banfield J.F."/>
        </authorList>
    </citation>
    <scope>NUCLEOTIDE SEQUENCE [LARGE SCALE GENOMIC DNA]</scope>
    <source>
        <strain evidence="3">CG22_combo_CG10-13_8_21_14_all_47_17</strain>
    </source>
</reference>
<dbReference type="EMBL" id="PCSZ01000063">
    <property type="protein sequence ID" value="PIP60435.1"/>
    <property type="molecule type" value="Genomic_DNA"/>
</dbReference>
<evidence type="ECO:0000256" key="1">
    <source>
        <dbReference type="SAM" id="MobiDB-lite"/>
    </source>
</evidence>
<feature type="compositionally biased region" description="Polar residues" evidence="1">
    <location>
        <begin position="174"/>
        <end position="185"/>
    </location>
</feature>
<evidence type="ECO:0000313" key="4">
    <source>
        <dbReference type="Proteomes" id="UP000231581"/>
    </source>
</evidence>
<gene>
    <name evidence="3" type="ORF">COX00_03405</name>
</gene>
<dbReference type="AlphaFoldDB" id="A0A2H0BRY3"/>
<feature type="signal peptide" evidence="2">
    <location>
        <begin position="1"/>
        <end position="26"/>
    </location>
</feature>